<dbReference type="InterPro" id="IPR010441">
    <property type="entry name" value="CH_2"/>
</dbReference>
<comment type="function">
    <text evidence="3">May play a role in apoptosis regulation.</text>
</comment>
<dbReference type="Pfam" id="PF06294">
    <property type="entry name" value="CH_2"/>
    <property type="match status" value="1"/>
</dbReference>
<evidence type="ECO:0000259" key="6">
    <source>
        <dbReference type="PROSITE" id="PS50021"/>
    </source>
</evidence>
<dbReference type="Gene3D" id="1.10.418.10">
    <property type="entry name" value="Calponin-like domain"/>
    <property type="match status" value="1"/>
</dbReference>
<dbReference type="AlphaFoldDB" id="A0A9W7KRW6"/>
<feature type="region of interest" description="Disordered" evidence="5">
    <location>
        <begin position="241"/>
        <end position="267"/>
    </location>
</feature>
<evidence type="ECO:0000256" key="5">
    <source>
        <dbReference type="SAM" id="MobiDB-lite"/>
    </source>
</evidence>
<name>A0A9W7KRW6_9STRA</name>
<dbReference type="Proteomes" id="UP001165082">
    <property type="component" value="Unassembled WGS sequence"/>
</dbReference>
<dbReference type="OrthoDB" id="62528at2759"/>
<evidence type="ECO:0000256" key="1">
    <source>
        <dbReference type="ARBA" id="ARBA00004123"/>
    </source>
</evidence>
<feature type="region of interest" description="Disordered" evidence="5">
    <location>
        <begin position="191"/>
        <end position="210"/>
    </location>
</feature>
<gene>
    <name evidence="7" type="ORF">TrRE_jg9677</name>
</gene>
<reference evidence="7" key="1">
    <citation type="submission" date="2022-07" db="EMBL/GenBank/DDBJ databases">
        <title>Genome analysis of Parmales, a sister group of diatoms, reveals the evolutionary specialization of diatoms from phago-mixotrophs to photoautotrophs.</title>
        <authorList>
            <person name="Ban H."/>
            <person name="Sato S."/>
            <person name="Yoshikawa S."/>
            <person name="Kazumasa Y."/>
            <person name="Nakamura Y."/>
            <person name="Ichinomiya M."/>
            <person name="Saitoh K."/>
            <person name="Sato N."/>
            <person name="Blanc-Mathieu R."/>
            <person name="Endo H."/>
            <person name="Kuwata A."/>
            <person name="Ogata H."/>
        </authorList>
    </citation>
    <scope>NUCLEOTIDE SEQUENCE</scope>
</reference>
<evidence type="ECO:0000313" key="7">
    <source>
        <dbReference type="EMBL" id="GMI09291.1"/>
    </source>
</evidence>
<dbReference type="EMBL" id="BRXZ01000308">
    <property type="protein sequence ID" value="GMI09291.1"/>
    <property type="molecule type" value="Genomic_DNA"/>
</dbReference>
<feature type="domain" description="Calponin-homology (CH)" evidence="6">
    <location>
        <begin position="8"/>
        <end position="113"/>
    </location>
</feature>
<dbReference type="FunFam" id="1.10.418.10:FF:000061">
    <property type="entry name" value="Spermatogenesis associated 4"/>
    <property type="match status" value="1"/>
</dbReference>
<feature type="non-terminal residue" evidence="7">
    <location>
        <position position="1"/>
    </location>
</feature>
<dbReference type="InterPro" id="IPR052111">
    <property type="entry name" value="Spermatogenesis_Ciliary_MAP"/>
</dbReference>
<dbReference type="PANTHER" id="PTHR12509:SF8">
    <property type="entry name" value="SPERMATOGENESIS-ASSOCIATED PROTEIN 4"/>
    <property type="match status" value="1"/>
</dbReference>
<accession>A0A9W7KRW6</accession>
<evidence type="ECO:0000256" key="4">
    <source>
        <dbReference type="ARBA" id="ARBA00071322"/>
    </source>
</evidence>
<keyword evidence="8" id="KW-1185">Reference proteome</keyword>
<proteinExistence type="predicted"/>
<dbReference type="InterPro" id="IPR001715">
    <property type="entry name" value="CH_dom"/>
</dbReference>
<dbReference type="InterPro" id="IPR036872">
    <property type="entry name" value="CH_dom_sf"/>
</dbReference>
<comment type="caution">
    <text evidence="7">The sequence shown here is derived from an EMBL/GenBank/DDBJ whole genome shotgun (WGS) entry which is preliminary data.</text>
</comment>
<feature type="compositionally biased region" description="Low complexity" evidence="5">
    <location>
        <begin position="242"/>
        <end position="267"/>
    </location>
</feature>
<evidence type="ECO:0000313" key="8">
    <source>
        <dbReference type="Proteomes" id="UP001165082"/>
    </source>
</evidence>
<evidence type="ECO:0000256" key="2">
    <source>
        <dbReference type="ARBA" id="ARBA00023242"/>
    </source>
</evidence>
<protein>
    <recommendedName>
        <fullName evidence="4">Spermatogenesis-associated protein 4</fullName>
    </recommendedName>
</protein>
<organism evidence="7 8">
    <name type="scientific">Triparma retinervis</name>
    <dbReference type="NCBI Taxonomy" id="2557542"/>
    <lineage>
        <taxon>Eukaryota</taxon>
        <taxon>Sar</taxon>
        <taxon>Stramenopiles</taxon>
        <taxon>Ochrophyta</taxon>
        <taxon>Bolidophyceae</taxon>
        <taxon>Parmales</taxon>
        <taxon>Triparmaceae</taxon>
        <taxon>Triparma</taxon>
    </lineage>
</organism>
<dbReference type="GO" id="GO:0008017">
    <property type="term" value="F:microtubule binding"/>
    <property type="evidence" value="ECO:0007669"/>
    <property type="project" value="TreeGrafter"/>
</dbReference>
<dbReference type="GO" id="GO:0051493">
    <property type="term" value="P:regulation of cytoskeleton organization"/>
    <property type="evidence" value="ECO:0007669"/>
    <property type="project" value="TreeGrafter"/>
</dbReference>
<dbReference type="GO" id="GO:0005930">
    <property type="term" value="C:axoneme"/>
    <property type="evidence" value="ECO:0007669"/>
    <property type="project" value="TreeGrafter"/>
</dbReference>
<dbReference type="GO" id="GO:0005634">
    <property type="term" value="C:nucleus"/>
    <property type="evidence" value="ECO:0007669"/>
    <property type="project" value="UniProtKB-SubCell"/>
</dbReference>
<dbReference type="PROSITE" id="PS50021">
    <property type="entry name" value="CH"/>
    <property type="match status" value="1"/>
</dbReference>
<evidence type="ECO:0000256" key="3">
    <source>
        <dbReference type="ARBA" id="ARBA00058372"/>
    </source>
</evidence>
<keyword evidence="2" id="KW-0539">Nucleus</keyword>
<comment type="subcellular location">
    <subcellularLocation>
        <location evidence="1">Nucleus</location>
    </subcellularLocation>
</comment>
<dbReference type="SUPFAM" id="SSF47576">
    <property type="entry name" value="Calponin-homology domain, CH-domain"/>
    <property type="match status" value="1"/>
</dbReference>
<sequence>FSMSGNPNSLSREVLRWIQSLDLAYSIKNPKRDFSNGFLVAEIFSRYFVRGISMHSYDNGTAIRVKKDNWGQLLKFFRKQGLDMITGDEVTAIIHCEEGAVASFIKRIYQALTQREVQEVAKRPPLEKLPAYMRTTGSKVVKDKLRTGNFTEHPDQTTTQAAMEASLDSHEASLQLERSVDPERFSAISLSGSRAPHQPKPMGEEEAPVPQVTVERIEVKQSDRNIAQLRASQDPMAARFNSSVASAGSTGGSAASPPPAQSFSAQAAAMQRGVQDILDEALADSGFGDAGSFSKALVGGDPAAAEASGEVFYSLYNDAMKIAAAAVSTPNDFWVMSNFFMPLISELPSDGDPFKAAVDAFSSIGLCLVKVKPSAAPALFSNYALEGACGCLASQPSKSYALLSLYYSFAPATPEGHVEAIKRLTETIAEPPLLVSALAGLINLEEAGCFDAAVMDLYLYYSIIGLGQDSPSVRASSLAMLAAAFDRGGIGEVGQFVEPLSNLAAEDSYWESKCQLLVVASAVLRRGEEVDEGTRSAFVKIVCSVFHKRANGKVKKVGVAYLAPVLGCDLERLLPLFLDVLLGMRQVDRTALLGLTGGMDGTGGHRTGALADLAVGGTSGIKYAIHRMDGLDVGKGLLDLVNRNEAFYEEHACVLLGCVAAAEGELGGNNWLEVWDGFMGVLTDSLLVEGVAETAGDVIFAMFAGNEQVAKSVVGGEPLKGIMEDIFKEEGGELCKENFVQLLTRIAGFSPSGCKYVEELLELGGDVVKGDDDLLNLQADLRR</sequence>
<dbReference type="PANTHER" id="PTHR12509">
    <property type="entry name" value="SPERMATOGENESIS-ASSOCIATED 4-RELATED"/>
    <property type="match status" value="1"/>
</dbReference>